<keyword evidence="4" id="KW-0315">Glutamine amidotransferase</keyword>
<dbReference type="GO" id="GO:0042823">
    <property type="term" value="P:pyridoxal phosphate biosynthetic process"/>
    <property type="evidence" value="ECO:0007669"/>
    <property type="project" value="InterPro"/>
</dbReference>
<dbReference type="PROSITE" id="PS51273">
    <property type="entry name" value="GATASE_TYPE_1"/>
    <property type="match status" value="1"/>
</dbReference>
<dbReference type="PIRSF" id="PIRSF005639">
    <property type="entry name" value="Glut_amidoT_SNO"/>
    <property type="match status" value="1"/>
</dbReference>
<feature type="binding site" evidence="8">
    <location>
        <begin position="55"/>
        <end position="57"/>
    </location>
    <ligand>
        <name>L-glutamine</name>
        <dbReference type="ChEBI" id="CHEBI:58359"/>
    </ligand>
</feature>
<dbReference type="CDD" id="cd01749">
    <property type="entry name" value="GATase1_PB"/>
    <property type="match status" value="1"/>
</dbReference>
<accession>A0A9W8BD39</accession>
<evidence type="ECO:0000313" key="9">
    <source>
        <dbReference type="EMBL" id="KAJ2003225.1"/>
    </source>
</evidence>
<organism evidence="9 10">
    <name type="scientific">Coemansia thaxteri</name>
    <dbReference type="NCBI Taxonomy" id="2663907"/>
    <lineage>
        <taxon>Eukaryota</taxon>
        <taxon>Fungi</taxon>
        <taxon>Fungi incertae sedis</taxon>
        <taxon>Zoopagomycota</taxon>
        <taxon>Kickxellomycotina</taxon>
        <taxon>Kickxellomycetes</taxon>
        <taxon>Kickxellales</taxon>
        <taxon>Kickxellaceae</taxon>
        <taxon>Coemansia</taxon>
    </lineage>
</organism>
<keyword evidence="10" id="KW-1185">Reference proteome</keyword>
<proteinExistence type="inferred from homology"/>
<dbReference type="PANTHER" id="PTHR31559:SF0">
    <property type="entry name" value="PYRIDOXAL 5'-PHOSPHATE SYNTHASE SUBUNIT SNO1-RELATED"/>
    <property type="match status" value="1"/>
</dbReference>
<dbReference type="HAMAP" id="MF_01615">
    <property type="entry name" value="PdxT"/>
    <property type="match status" value="1"/>
</dbReference>
<evidence type="ECO:0000256" key="7">
    <source>
        <dbReference type="PIRSR" id="PIRSR005639-1"/>
    </source>
</evidence>
<dbReference type="PROSITE" id="PS51130">
    <property type="entry name" value="PDXT_SNO_2"/>
    <property type="match status" value="1"/>
</dbReference>
<keyword evidence="5 9" id="KW-0456">Lyase</keyword>
<dbReference type="GO" id="GO:0008614">
    <property type="term" value="P:pyridoxine metabolic process"/>
    <property type="evidence" value="ECO:0007669"/>
    <property type="project" value="TreeGrafter"/>
</dbReference>
<dbReference type="EMBL" id="JANBQF010000237">
    <property type="protein sequence ID" value="KAJ2003225.1"/>
    <property type="molecule type" value="Genomic_DNA"/>
</dbReference>
<feature type="binding site" evidence="8">
    <location>
        <begin position="155"/>
        <end position="156"/>
    </location>
    <ligand>
        <name>L-glutamine</name>
        <dbReference type="ChEBI" id="CHEBI:58359"/>
    </ligand>
</feature>
<dbReference type="InterPro" id="IPR029062">
    <property type="entry name" value="Class_I_gatase-like"/>
</dbReference>
<dbReference type="EC" id="3.5.1.2" evidence="2"/>
<evidence type="ECO:0000256" key="6">
    <source>
        <dbReference type="ARBA" id="ARBA00049534"/>
    </source>
</evidence>
<evidence type="ECO:0000256" key="3">
    <source>
        <dbReference type="ARBA" id="ARBA00022801"/>
    </source>
</evidence>
<evidence type="ECO:0000256" key="2">
    <source>
        <dbReference type="ARBA" id="ARBA00012918"/>
    </source>
</evidence>
<evidence type="ECO:0000313" key="10">
    <source>
        <dbReference type="Proteomes" id="UP001150907"/>
    </source>
</evidence>
<dbReference type="InterPro" id="IPR002161">
    <property type="entry name" value="PdxT/SNO"/>
</dbReference>
<sequence>MTKTLTIGVLALQGAFIEHIHALNTLRGVEHISDVVEVRTKKELDRVDALIIPGGESTAIALIAERCGILEDLREFVLTKPTWGTCAGLILLAKNAIHTKKGGQQLLNALPVTVSRNQFGRQVDSFTIKLSSQCLDAVSERSATGTAEPFEYVFIRAPAIVSVDDPEVQPLVQLPPGHGQTEASEHGLLVAVKYRNMLGTSFHPELTNDARWHRYFVRMALTRDSREPVPVGMPA</sequence>
<dbReference type="InterPro" id="IPR021196">
    <property type="entry name" value="PdxT/SNO_CS"/>
</dbReference>
<dbReference type="SUPFAM" id="SSF52317">
    <property type="entry name" value="Class I glutamine amidotransferase-like"/>
    <property type="match status" value="1"/>
</dbReference>
<protein>
    <recommendedName>
        <fullName evidence="2">glutaminase</fullName>
        <ecNumber evidence="2">3.5.1.2</ecNumber>
    </recommendedName>
</protein>
<dbReference type="Proteomes" id="UP001150907">
    <property type="component" value="Unassembled WGS sequence"/>
</dbReference>
<comment type="catalytic activity">
    <reaction evidence="6">
        <text>L-glutamine + H2O = L-glutamate + NH4(+)</text>
        <dbReference type="Rhea" id="RHEA:15889"/>
        <dbReference type="ChEBI" id="CHEBI:15377"/>
        <dbReference type="ChEBI" id="CHEBI:28938"/>
        <dbReference type="ChEBI" id="CHEBI:29985"/>
        <dbReference type="ChEBI" id="CHEBI:58359"/>
        <dbReference type="EC" id="3.5.1.2"/>
    </reaction>
</comment>
<name>A0A9W8BD39_9FUNG</name>
<evidence type="ECO:0000256" key="5">
    <source>
        <dbReference type="ARBA" id="ARBA00023239"/>
    </source>
</evidence>
<evidence type="ECO:0000256" key="8">
    <source>
        <dbReference type="PIRSR" id="PIRSR005639-2"/>
    </source>
</evidence>
<dbReference type="Pfam" id="PF01174">
    <property type="entry name" value="SNO"/>
    <property type="match status" value="1"/>
</dbReference>
<feature type="active site" description="Charge relay system" evidence="7">
    <location>
        <position position="205"/>
    </location>
</feature>
<evidence type="ECO:0000256" key="1">
    <source>
        <dbReference type="ARBA" id="ARBA00008345"/>
    </source>
</evidence>
<comment type="caution">
    <text evidence="9">The sequence shown here is derived from an EMBL/GenBank/DDBJ whole genome shotgun (WGS) entry which is preliminary data.</text>
</comment>
<gene>
    <name evidence="9" type="primary">SNO1</name>
    <name evidence="9" type="ORF">H4R26_003182</name>
</gene>
<dbReference type="GO" id="GO:0016829">
    <property type="term" value="F:lyase activity"/>
    <property type="evidence" value="ECO:0007669"/>
    <property type="project" value="UniProtKB-KW"/>
</dbReference>
<evidence type="ECO:0000256" key="4">
    <source>
        <dbReference type="ARBA" id="ARBA00022962"/>
    </source>
</evidence>
<feature type="binding site" evidence="8">
    <location>
        <position position="116"/>
    </location>
    <ligand>
        <name>L-glutamine</name>
        <dbReference type="ChEBI" id="CHEBI:58359"/>
    </ligand>
</feature>
<dbReference type="OrthoDB" id="2039at2759"/>
<dbReference type="GO" id="GO:0005829">
    <property type="term" value="C:cytosol"/>
    <property type="evidence" value="ECO:0007669"/>
    <property type="project" value="TreeGrafter"/>
</dbReference>
<dbReference type="NCBIfam" id="TIGR03800">
    <property type="entry name" value="PLP_synth_Pdx2"/>
    <property type="match status" value="1"/>
</dbReference>
<dbReference type="GO" id="GO:1903600">
    <property type="term" value="C:glutaminase complex"/>
    <property type="evidence" value="ECO:0007669"/>
    <property type="project" value="TreeGrafter"/>
</dbReference>
<dbReference type="PANTHER" id="PTHR31559">
    <property type="entry name" value="PYRIDOXAL 5'-PHOSPHATE SYNTHASE SUBUNIT SNO"/>
    <property type="match status" value="1"/>
</dbReference>
<dbReference type="GO" id="GO:0004359">
    <property type="term" value="F:glutaminase activity"/>
    <property type="evidence" value="ECO:0007669"/>
    <property type="project" value="UniProtKB-EC"/>
</dbReference>
<dbReference type="Gene3D" id="3.40.50.880">
    <property type="match status" value="1"/>
</dbReference>
<dbReference type="AlphaFoldDB" id="A0A9W8BD39"/>
<keyword evidence="3" id="KW-0378">Hydrolase</keyword>
<feature type="active site" description="Nucleophile" evidence="7">
    <location>
        <position position="86"/>
    </location>
</feature>
<feature type="active site" description="Charge relay system" evidence="7">
    <location>
        <position position="203"/>
    </location>
</feature>
<reference evidence="9" key="1">
    <citation type="submission" date="2022-07" db="EMBL/GenBank/DDBJ databases">
        <title>Phylogenomic reconstructions and comparative analyses of Kickxellomycotina fungi.</title>
        <authorList>
            <person name="Reynolds N.K."/>
            <person name="Stajich J.E."/>
            <person name="Barry K."/>
            <person name="Grigoriev I.V."/>
            <person name="Crous P."/>
            <person name="Smith M.E."/>
        </authorList>
    </citation>
    <scope>NUCLEOTIDE SEQUENCE</scope>
    <source>
        <strain evidence="9">IMI 214461</strain>
    </source>
</reference>
<dbReference type="PROSITE" id="PS01236">
    <property type="entry name" value="PDXT_SNO_1"/>
    <property type="match status" value="1"/>
</dbReference>
<comment type="similarity">
    <text evidence="1">Belongs to the glutaminase PdxT/SNO family.</text>
</comment>